<keyword evidence="2" id="KW-1185">Reference proteome</keyword>
<protein>
    <submittedName>
        <fullName evidence="1">Uncharacterized protein</fullName>
    </submittedName>
</protein>
<reference evidence="1 2" key="1">
    <citation type="journal article" date="2023" name="Hortic Res">
        <title>The complete reference genome for grapevine (Vitis vinifera L.) genetics and breeding.</title>
        <authorList>
            <person name="Shi X."/>
            <person name="Cao S."/>
            <person name="Wang X."/>
            <person name="Huang S."/>
            <person name="Wang Y."/>
            <person name="Liu Z."/>
            <person name="Liu W."/>
            <person name="Leng X."/>
            <person name="Peng Y."/>
            <person name="Wang N."/>
            <person name="Wang Y."/>
            <person name="Ma Z."/>
            <person name="Xu X."/>
            <person name="Zhang F."/>
            <person name="Xue H."/>
            <person name="Zhong H."/>
            <person name="Wang Y."/>
            <person name="Zhang K."/>
            <person name="Velt A."/>
            <person name="Avia K."/>
            <person name="Holtgrawe D."/>
            <person name="Grimplet J."/>
            <person name="Matus J.T."/>
            <person name="Ware D."/>
            <person name="Wu X."/>
            <person name="Wang H."/>
            <person name="Liu C."/>
            <person name="Fang Y."/>
            <person name="Rustenholz C."/>
            <person name="Cheng Z."/>
            <person name="Xiao H."/>
            <person name="Zhou Y."/>
        </authorList>
    </citation>
    <scope>NUCLEOTIDE SEQUENCE [LARGE SCALE GENOMIC DNA]</scope>
    <source>
        <strain evidence="2">cv. Pinot noir / PN40024</strain>
        <tissue evidence="1">Leaf</tissue>
    </source>
</reference>
<accession>A0ABY9D8K8</accession>
<name>A0ABY9D8K8_VITVI</name>
<organism evidence="1 2">
    <name type="scientific">Vitis vinifera</name>
    <name type="common">Grape</name>
    <dbReference type="NCBI Taxonomy" id="29760"/>
    <lineage>
        <taxon>Eukaryota</taxon>
        <taxon>Viridiplantae</taxon>
        <taxon>Streptophyta</taxon>
        <taxon>Embryophyta</taxon>
        <taxon>Tracheophyta</taxon>
        <taxon>Spermatophyta</taxon>
        <taxon>Magnoliopsida</taxon>
        <taxon>eudicotyledons</taxon>
        <taxon>Gunneridae</taxon>
        <taxon>Pentapetalae</taxon>
        <taxon>rosids</taxon>
        <taxon>Vitales</taxon>
        <taxon>Vitaceae</taxon>
        <taxon>Viteae</taxon>
        <taxon>Vitis</taxon>
    </lineage>
</organism>
<evidence type="ECO:0000313" key="2">
    <source>
        <dbReference type="Proteomes" id="UP001227230"/>
    </source>
</evidence>
<proteinExistence type="predicted"/>
<dbReference type="Proteomes" id="UP001227230">
    <property type="component" value="Chromosome 14"/>
</dbReference>
<dbReference type="EMBL" id="CP126661">
    <property type="protein sequence ID" value="WKA03893.1"/>
    <property type="molecule type" value="Genomic_DNA"/>
</dbReference>
<gene>
    <name evidence="1" type="ORF">VitviT2T_021972</name>
</gene>
<evidence type="ECO:0000313" key="1">
    <source>
        <dbReference type="EMBL" id="WKA03893.1"/>
    </source>
</evidence>
<sequence length="67" mass="8061">MVKLKVYDRGLLEYFTWVPSLSCVQQLRYPWGLTVKFMIFRICKIIDSRFSFDVNVTFFLIVVIRGY</sequence>